<dbReference type="Gene3D" id="3.20.20.150">
    <property type="entry name" value="Divalent-metal-dependent TIM barrel enzymes"/>
    <property type="match status" value="1"/>
</dbReference>
<evidence type="ECO:0000313" key="4">
    <source>
        <dbReference type="Proteomes" id="UP000253919"/>
    </source>
</evidence>
<evidence type="ECO:0000259" key="2">
    <source>
        <dbReference type="Pfam" id="PF01261"/>
    </source>
</evidence>
<reference evidence="3 4" key="1">
    <citation type="submission" date="2018-04" db="EMBL/GenBank/DDBJ databases">
        <title>Adhaeribacter sp. HMF7616 genome sequencing and assembly.</title>
        <authorList>
            <person name="Kang H."/>
            <person name="Kang J."/>
            <person name="Cha I."/>
            <person name="Kim H."/>
            <person name="Joh K."/>
        </authorList>
    </citation>
    <scope>NUCLEOTIDE SEQUENCE [LARGE SCALE GENOMIC DNA]</scope>
    <source>
        <strain evidence="3 4">HMF7616</strain>
    </source>
</reference>
<dbReference type="AlphaFoldDB" id="A0A369QLK6"/>
<accession>A0A369QLK6</accession>
<dbReference type="SUPFAM" id="SSF51658">
    <property type="entry name" value="Xylose isomerase-like"/>
    <property type="match status" value="1"/>
</dbReference>
<proteinExistence type="predicted"/>
<dbReference type="EC" id="5.1.3.30" evidence="3"/>
<organism evidence="3 4">
    <name type="scientific">Adhaeribacter pallidiroseus</name>
    <dbReference type="NCBI Taxonomy" id="2072847"/>
    <lineage>
        <taxon>Bacteria</taxon>
        <taxon>Pseudomonadati</taxon>
        <taxon>Bacteroidota</taxon>
        <taxon>Cytophagia</taxon>
        <taxon>Cytophagales</taxon>
        <taxon>Hymenobacteraceae</taxon>
        <taxon>Adhaeribacter</taxon>
    </lineage>
</organism>
<dbReference type="Proteomes" id="UP000253919">
    <property type="component" value="Unassembled WGS sequence"/>
</dbReference>
<comment type="caution">
    <text evidence="3">The sequence shown here is derived from an EMBL/GenBank/DDBJ whole genome shotgun (WGS) entry which is preliminary data.</text>
</comment>
<dbReference type="InterPro" id="IPR013022">
    <property type="entry name" value="Xyl_isomerase-like_TIM-brl"/>
</dbReference>
<dbReference type="EC" id="5.1.3.31" evidence="3"/>
<keyword evidence="4" id="KW-1185">Reference proteome</keyword>
<evidence type="ECO:0000256" key="1">
    <source>
        <dbReference type="ARBA" id="ARBA00023235"/>
    </source>
</evidence>
<dbReference type="InterPro" id="IPR050417">
    <property type="entry name" value="Sugar_Epim/Isomerase"/>
</dbReference>
<dbReference type="EMBL" id="QASA01000001">
    <property type="protein sequence ID" value="RDC65230.1"/>
    <property type="molecule type" value="Genomic_DNA"/>
</dbReference>
<dbReference type="OrthoDB" id="9801426at2"/>
<dbReference type="RefSeq" id="WP_115374277.1">
    <property type="nucleotide sequence ID" value="NZ_QASA01000001.1"/>
</dbReference>
<protein>
    <submittedName>
        <fullName evidence="3">D-psicose 3-epimerase</fullName>
        <ecNumber evidence="3">5.1.3.30</ecNumber>
        <ecNumber evidence="3">5.1.3.31</ecNumber>
    </submittedName>
</protein>
<dbReference type="Pfam" id="PF01261">
    <property type="entry name" value="AP_endonuc_2"/>
    <property type="match status" value="1"/>
</dbReference>
<keyword evidence="1 3" id="KW-0413">Isomerase</keyword>
<dbReference type="GO" id="GO:0016853">
    <property type="term" value="F:isomerase activity"/>
    <property type="evidence" value="ECO:0007669"/>
    <property type="project" value="UniProtKB-KW"/>
</dbReference>
<dbReference type="InterPro" id="IPR036237">
    <property type="entry name" value="Xyl_isomerase-like_sf"/>
</dbReference>
<evidence type="ECO:0000313" key="3">
    <source>
        <dbReference type="EMBL" id="RDC65230.1"/>
    </source>
</evidence>
<sequence>MNKIGFNVLAWSAVVSDEILPVIDRLKETGYDSVEFYVGSPDAAAYKQVGEHCRNLGLAVSTVSTVGKAENPISDSAETRAKALDRLKWVIDRSHDLGAKILCGPLHSAHAVFALHAPEDAEYGWSAEVLHAAGEYAAPAGVTFGLEALNRFECYLCNTMEQLTRLLQQVNHPNVRAMFDTHHANIEEKKFTQAIQTIAPYLVHVHISENDRGTPGDGHINFDEAFAALAGINYQGLLTIEAFSRNDPDFANSIGVWREFSKPWDIAEKGLTFIQQMCQRHGLHR</sequence>
<dbReference type="PANTHER" id="PTHR43489">
    <property type="entry name" value="ISOMERASE"/>
    <property type="match status" value="1"/>
</dbReference>
<gene>
    <name evidence="3" type="ORF">AHMF7616_03860</name>
</gene>
<dbReference type="PANTHER" id="PTHR43489:SF7">
    <property type="entry name" value="3-DEHYDRO-D-GULOSIDE 4-EPIMERASE-RELATED"/>
    <property type="match status" value="1"/>
</dbReference>
<feature type="domain" description="Xylose isomerase-like TIM barrel" evidence="2">
    <location>
        <begin position="23"/>
        <end position="252"/>
    </location>
</feature>
<name>A0A369QLK6_9BACT</name>